<evidence type="ECO:0008006" key="8">
    <source>
        <dbReference type="Google" id="ProtNLM"/>
    </source>
</evidence>
<evidence type="ECO:0000256" key="4">
    <source>
        <dbReference type="ARBA" id="ARBA00023136"/>
    </source>
</evidence>
<dbReference type="VEuPathDB" id="FungiDB:AeMF1_021059"/>
<evidence type="ECO:0000313" key="6">
    <source>
        <dbReference type="EMBL" id="KAF0744440.1"/>
    </source>
</evidence>
<dbReference type="Proteomes" id="UP000481153">
    <property type="component" value="Unassembled WGS sequence"/>
</dbReference>
<evidence type="ECO:0000256" key="1">
    <source>
        <dbReference type="ARBA" id="ARBA00004141"/>
    </source>
</evidence>
<sequence>MVSGVFVLVALYVSVKLIRNHLKYFTKPGVQRKIIGILWMVPIYATTSWLSLRFKSWSLLFDMMRDCYEAYVIYLFLALMVAYLGDGSDERVVRILMTLPDLPHPFPFNYWNKPIKMDSSFLRDCKMAAMQFVVLKPLTGFLAILLEHFDLYAQGEFVLNRGYLYISIILNASVTYAFYYLVLFYLALGTHLKPYKPVPKFLCVKAVLFLSYWQSVVLAFLSKFEIIHQVGSWTTNDVTMGIQNVLICFEMMVIAFVHTHAFPYDEYKDYAESLETSSLRDSILSENFAFDDAVRDFNEVMPIVLPSGFKPSSNTRRSEKVIAPGVKLPPKQVTPVAYKNTKKTPLEPVDADRGWKL</sequence>
<feature type="transmembrane region" description="Helical" evidence="5">
    <location>
        <begin position="127"/>
        <end position="146"/>
    </location>
</feature>
<evidence type="ECO:0000256" key="2">
    <source>
        <dbReference type="ARBA" id="ARBA00022692"/>
    </source>
</evidence>
<evidence type="ECO:0000313" key="7">
    <source>
        <dbReference type="Proteomes" id="UP000481153"/>
    </source>
</evidence>
<dbReference type="EMBL" id="VJMJ01000009">
    <property type="protein sequence ID" value="KAF0744440.1"/>
    <property type="molecule type" value="Genomic_DNA"/>
</dbReference>
<reference evidence="6 7" key="1">
    <citation type="submission" date="2019-07" db="EMBL/GenBank/DDBJ databases">
        <title>Genomics analysis of Aphanomyces spp. identifies a new class of oomycete effector associated with host adaptation.</title>
        <authorList>
            <person name="Gaulin E."/>
        </authorList>
    </citation>
    <scope>NUCLEOTIDE SEQUENCE [LARGE SCALE GENOMIC DNA]</scope>
    <source>
        <strain evidence="6 7">ATCC 201684</strain>
    </source>
</reference>
<accession>A0A6G0XUV7</accession>
<feature type="transmembrane region" description="Helical" evidence="5">
    <location>
        <begin position="6"/>
        <end position="22"/>
    </location>
</feature>
<comment type="subcellular location">
    <subcellularLocation>
        <location evidence="1">Membrane</location>
        <topology evidence="1">Multi-pass membrane protein</topology>
    </subcellularLocation>
</comment>
<dbReference type="GO" id="GO:0016020">
    <property type="term" value="C:membrane"/>
    <property type="evidence" value="ECO:0007669"/>
    <property type="project" value="UniProtKB-SubCell"/>
</dbReference>
<feature type="transmembrane region" description="Helical" evidence="5">
    <location>
        <begin position="166"/>
        <end position="189"/>
    </location>
</feature>
<keyword evidence="4 5" id="KW-0472">Membrane</keyword>
<dbReference type="SMART" id="SM01417">
    <property type="entry name" value="Solute_trans_a"/>
    <property type="match status" value="1"/>
</dbReference>
<dbReference type="PANTHER" id="PTHR23423">
    <property type="entry name" value="ORGANIC SOLUTE TRANSPORTER-RELATED"/>
    <property type="match status" value="1"/>
</dbReference>
<feature type="transmembrane region" description="Helical" evidence="5">
    <location>
        <begin position="201"/>
        <end position="221"/>
    </location>
</feature>
<keyword evidence="3 5" id="KW-1133">Transmembrane helix</keyword>
<evidence type="ECO:0000256" key="3">
    <source>
        <dbReference type="ARBA" id="ARBA00022989"/>
    </source>
</evidence>
<feature type="transmembrane region" description="Helical" evidence="5">
    <location>
        <begin position="34"/>
        <end position="52"/>
    </location>
</feature>
<evidence type="ECO:0000256" key="5">
    <source>
        <dbReference type="SAM" id="Phobius"/>
    </source>
</evidence>
<dbReference type="InterPro" id="IPR005178">
    <property type="entry name" value="Ostalpha/TMEM184C"/>
</dbReference>
<name>A0A6G0XUV7_9STRA</name>
<keyword evidence="2 5" id="KW-0812">Transmembrane</keyword>
<comment type="caution">
    <text evidence="6">The sequence shown here is derived from an EMBL/GenBank/DDBJ whole genome shotgun (WGS) entry which is preliminary data.</text>
</comment>
<organism evidence="6 7">
    <name type="scientific">Aphanomyces euteiches</name>
    <dbReference type="NCBI Taxonomy" id="100861"/>
    <lineage>
        <taxon>Eukaryota</taxon>
        <taxon>Sar</taxon>
        <taxon>Stramenopiles</taxon>
        <taxon>Oomycota</taxon>
        <taxon>Saprolegniomycetes</taxon>
        <taxon>Saprolegniales</taxon>
        <taxon>Verrucalvaceae</taxon>
        <taxon>Aphanomyces</taxon>
    </lineage>
</organism>
<dbReference type="AlphaFoldDB" id="A0A6G0XUV7"/>
<feature type="transmembrane region" description="Helical" evidence="5">
    <location>
        <begin position="68"/>
        <end position="85"/>
    </location>
</feature>
<keyword evidence="7" id="KW-1185">Reference proteome</keyword>
<protein>
    <recommendedName>
        <fullName evidence="8">Transmembrane protein 184C</fullName>
    </recommendedName>
</protein>
<dbReference type="OrthoDB" id="5348404at2759"/>
<feature type="transmembrane region" description="Helical" evidence="5">
    <location>
        <begin position="241"/>
        <end position="262"/>
    </location>
</feature>
<gene>
    <name evidence="6" type="ORF">Ae201684_000919</name>
</gene>
<proteinExistence type="predicted"/>
<dbReference type="Pfam" id="PF03619">
    <property type="entry name" value="Solute_trans_a"/>
    <property type="match status" value="1"/>
</dbReference>